<dbReference type="STRING" id="640938.TR210_1911"/>
<accession>A0A143Z0V9</accession>
<dbReference type="EMBL" id="FJNB01000014">
    <property type="protein sequence ID" value="CZR02534.1"/>
    <property type="molecule type" value="Genomic_DNA"/>
</dbReference>
<dbReference type="RefSeq" id="WP_068623292.1">
    <property type="nucleotide sequence ID" value="NZ_FJNB01000014.1"/>
</dbReference>
<sequence>MEIIRLDGRKMTDRKATHAYLKRKLHLPEYYGNNLDALWDCLTTDFSGKMIILQHPQLVPKQLGDYGEALVRLMKEVAAANSAIRLILAYPIQS</sequence>
<feature type="domain" description="Barstar (barnase inhibitor)" evidence="2">
    <location>
        <begin position="1"/>
        <end position="79"/>
    </location>
</feature>
<evidence type="ECO:0000259" key="2">
    <source>
        <dbReference type="Pfam" id="PF01337"/>
    </source>
</evidence>
<keyword evidence="6" id="KW-1185">Reference proteome</keyword>
<evidence type="ECO:0000313" key="5">
    <source>
        <dbReference type="Proteomes" id="UP000076878"/>
    </source>
</evidence>
<dbReference type="EMBL" id="FNYT01000021">
    <property type="protein sequence ID" value="SEJ66119.1"/>
    <property type="molecule type" value="Genomic_DNA"/>
</dbReference>
<dbReference type="SUPFAM" id="SSF52038">
    <property type="entry name" value="Barstar-related"/>
    <property type="match status" value="1"/>
</dbReference>
<comment type="similarity">
    <text evidence="1">Belongs to the barstar family.</text>
</comment>
<name>A0A143Z0V9_9LACT</name>
<evidence type="ECO:0000313" key="6">
    <source>
        <dbReference type="Proteomes" id="UP000199280"/>
    </source>
</evidence>
<dbReference type="Pfam" id="PF01337">
    <property type="entry name" value="Barstar"/>
    <property type="match status" value="1"/>
</dbReference>
<evidence type="ECO:0000256" key="1">
    <source>
        <dbReference type="ARBA" id="ARBA00006845"/>
    </source>
</evidence>
<dbReference type="Proteomes" id="UP000199280">
    <property type="component" value="Unassembled WGS sequence"/>
</dbReference>
<dbReference type="OrthoDB" id="7575400at2"/>
<evidence type="ECO:0000313" key="3">
    <source>
        <dbReference type="EMBL" id="CZR02534.1"/>
    </source>
</evidence>
<reference evidence="3 5" key="1">
    <citation type="submission" date="2016-02" db="EMBL/GenBank/DDBJ databases">
        <authorList>
            <person name="Wen L."/>
            <person name="He K."/>
            <person name="Yang H."/>
        </authorList>
    </citation>
    <scope>NUCLEOTIDE SEQUENCE [LARGE SCALE GENOMIC DNA]</scope>
    <source>
        <strain evidence="3">Trichococcus_R210</strain>
    </source>
</reference>
<reference evidence="4 6" key="2">
    <citation type="submission" date="2016-10" db="EMBL/GenBank/DDBJ databases">
        <authorList>
            <person name="Varghese N."/>
            <person name="Submissions S."/>
        </authorList>
    </citation>
    <scope>NUCLEOTIDE SEQUENCE [LARGE SCALE GENOMIC DNA]</scope>
    <source>
        <strain evidence="4 6">DSM 22150</strain>
    </source>
</reference>
<protein>
    <submittedName>
        <fullName evidence="3">Barstar (Barnase inhibitor)</fullName>
    </submittedName>
    <submittedName>
        <fullName evidence="4">Ribonuclease inhibitor</fullName>
    </submittedName>
</protein>
<dbReference type="InterPro" id="IPR035905">
    <property type="entry name" value="Barstar-like_sf"/>
</dbReference>
<organism evidence="3 5">
    <name type="scientific">Trichococcus ilyis</name>
    <dbReference type="NCBI Taxonomy" id="640938"/>
    <lineage>
        <taxon>Bacteria</taxon>
        <taxon>Bacillati</taxon>
        <taxon>Bacillota</taxon>
        <taxon>Bacilli</taxon>
        <taxon>Lactobacillales</taxon>
        <taxon>Carnobacteriaceae</taxon>
        <taxon>Trichococcus</taxon>
    </lineage>
</organism>
<proteinExistence type="inferred from homology"/>
<dbReference type="Gene3D" id="3.30.370.10">
    <property type="entry name" value="Barstar-like"/>
    <property type="match status" value="1"/>
</dbReference>
<dbReference type="Proteomes" id="UP000076878">
    <property type="component" value="Unassembled WGS sequence"/>
</dbReference>
<evidence type="ECO:0000313" key="4">
    <source>
        <dbReference type="EMBL" id="SEJ66119.1"/>
    </source>
</evidence>
<dbReference type="AlphaFoldDB" id="A0A143Z0V9"/>
<dbReference type="InterPro" id="IPR000468">
    <property type="entry name" value="Barstar"/>
</dbReference>
<gene>
    <name evidence="4" type="ORF">SAMN05216375_12112</name>
    <name evidence="3" type="ORF">TR210_1911</name>
</gene>